<dbReference type="GO" id="GO:0016042">
    <property type="term" value="P:lipid catabolic process"/>
    <property type="evidence" value="ECO:0007669"/>
    <property type="project" value="UniProtKB-KW"/>
</dbReference>
<keyword evidence="11 21" id="KW-0732">Signal</keyword>
<feature type="active site" description="Nucleophile" evidence="19">
    <location>
        <position position="132"/>
    </location>
</feature>
<evidence type="ECO:0000256" key="9">
    <source>
        <dbReference type="ARBA" id="ARBA00022692"/>
    </source>
</evidence>
<evidence type="ECO:0000256" key="18">
    <source>
        <dbReference type="ARBA" id="ARBA00032375"/>
    </source>
</evidence>
<dbReference type="AlphaFoldDB" id="A0A2D3N933"/>
<protein>
    <recommendedName>
        <fullName evidence="18">Phosphatidylcholine 1-acylhydrolase</fullName>
        <ecNumber evidence="6">3.1.1.32</ecNumber>
        <ecNumber evidence="7">3.1.1.4</ecNumber>
    </recommendedName>
</protein>
<evidence type="ECO:0000256" key="13">
    <source>
        <dbReference type="ARBA" id="ARBA00022837"/>
    </source>
</evidence>
<dbReference type="GO" id="GO:0008970">
    <property type="term" value="F:phospholipase A1 activity"/>
    <property type="evidence" value="ECO:0007669"/>
    <property type="project" value="UniProtKB-EC"/>
</dbReference>
<name>A0A2D3N933_PREIN</name>
<feature type="signal peptide" evidence="21">
    <location>
        <begin position="1"/>
        <end position="18"/>
    </location>
</feature>
<dbReference type="InterPro" id="IPR003187">
    <property type="entry name" value="PLipase_A1"/>
</dbReference>
<dbReference type="PANTHER" id="PTHR40457:SF1">
    <property type="entry name" value="PHOSPHOLIPASE A1"/>
    <property type="match status" value="1"/>
</dbReference>
<dbReference type="Proteomes" id="UP000229323">
    <property type="component" value="Chromosome"/>
</dbReference>
<feature type="binding site" description="in dimeric form" evidence="20">
    <location>
        <position position="140"/>
    </location>
    <ligand>
        <name>Ca(2+)</name>
        <dbReference type="ChEBI" id="CHEBI:29108"/>
        <label>1</label>
    </ligand>
</feature>
<comment type="similarity">
    <text evidence="4">Belongs to the phospholipase A1 family.</text>
</comment>
<comment type="catalytic activity">
    <reaction evidence="2">
        <text>a 1,2-diacyl-sn-glycero-3-phosphocholine + H2O = a 1-acyl-sn-glycero-3-phosphocholine + a fatty acid + H(+)</text>
        <dbReference type="Rhea" id="RHEA:15801"/>
        <dbReference type="ChEBI" id="CHEBI:15377"/>
        <dbReference type="ChEBI" id="CHEBI:15378"/>
        <dbReference type="ChEBI" id="CHEBI:28868"/>
        <dbReference type="ChEBI" id="CHEBI:57643"/>
        <dbReference type="ChEBI" id="CHEBI:58168"/>
        <dbReference type="EC" id="3.1.1.4"/>
    </reaction>
</comment>
<evidence type="ECO:0000256" key="3">
    <source>
        <dbReference type="ARBA" id="ARBA00004571"/>
    </source>
</evidence>
<keyword evidence="10 20" id="KW-0479">Metal-binding</keyword>
<keyword evidence="14" id="KW-0442">Lipid degradation</keyword>
<evidence type="ECO:0000256" key="19">
    <source>
        <dbReference type="PIRSR" id="PIRSR603187-1"/>
    </source>
</evidence>
<keyword evidence="15" id="KW-0443">Lipid metabolism</keyword>
<comment type="catalytic activity">
    <reaction evidence="1">
        <text>a 1,2-diacyl-sn-glycero-3-phosphocholine + H2O = a 2-acyl-sn-glycero-3-phosphocholine + a fatty acid + H(+)</text>
        <dbReference type="Rhea" id="RHEA:18689"/>
        <dbReference type="ChEBI" id="CHEBI:15377"/>
        <dbReference type="ChEBI" id="CHEBI:15378"/>
        <dbReference type="ChEBI" id="CHEBI:28868"/>
        <dbReference type="ChEBI" id="CHEBI:57643"/>
        <dbReference type="ChEBI" id="CHEBI:57875"/>
        <dbReference type="EC" id="3.1.1.32"/>
    </reaction>
</comment>
<accession>A0A2D3N933</accession>
<keyword evidence="17" id="KW-0998">Cell outer membrane</keyword>
<evidence type="ECO:0000256" key="15">
    <source>
        <dbReference type="ARBA" id="ARBA00023098"/>
    </source>
</evidence>
<dbReference type="GO" id="GO:0046872">
    <property type="term" value="F:metal ion binding"/>
    <property type="evidence" value="ECO:0007669"/>
    <property type="project" value="UniProtKB-KW"/>
</dbReference>
<evidence type="ECO:0000256" key="14">
    <source>
        <dbReference type="ARBA" id="ARBA00022963"/>
    </source>
</evidence>
<evidence type="ECO:0000256" key="17">
    <source>
        <dbReference type="ARBA" id="ARBA00023237"/>
    </source>
</evidence>
<dbReference type="Pfam" id="PF02253">
    <property type="entry name" value="PLA1"/>
    <property type="match status" value="1"/>
</dbReference>
<dbReference type="InterPro" id="IPR036541">
    <property type="entry name" value="PLipase_A1_sf"/>
</dbReference>
<evidence type="ECO:0000256" key="11">
    <source>
        <dbReference type="ARBA" id="ARBA00022729"/>
    </source>
</evidence>
<evidence type="ECO:0000256" key="10">
    <source>
        <dbReference type="ARBA" id="ARBA00022723"/>
    </source>
</evidence>
<evidence type="ECO:0000256" key="21">
    <source>
        <dbReference type="SAM" id="SignalP"/>
    </source>
</evidence>
<dbReference type="SUPFAM" id="SSF56931">
    <property type="entry name" value="Outer membrane phospholipase A (OMPLA)"/>
    <property type="match status" value="1"/>
</dbReference>
<feature type="active site" description="Proton acceptor" evidence="19">
    <location>
        <position position="130"/>
    </location>
</feature>
<dbReference type="GO" id="GO:0004623">
    <property type="term" value="F:phospholipase A2 activity"/>
    <property type="evidence" value="ECO:0007669"/>
    <property type="project" value="UniProtKB-EC"/>
</dbReference>
<feature type="binding site" description="in dimeric form" evidence="20">
    <location>
        <position position="96"/>
    </location>
    <ligand>
        <name>Ca(2+)</name>
        <dbReference type="ChEBI" id="CHEBI:29108"/>
        <label>1</label>
    </ligand>
</feature>
<organism evidence="22 23">
    <name type="scientific">Prevotella intermedia</name>
    <dbReference type="NCBI Taxonomy" id="28131"/>
    <lineage>
        <taxon>Bacteria</taxon>
        <taxon>Pseudomonadati</taxon>
        <taxon>Bacteroidota</taxon>
        <taxon>Bacteroidia</taxon>
        <taxon>Bacteroidales</taxon>
        <taxon>Prevotellaceae</taxon>
        <taxon>Prevotella</taxon>
    </lineage>
</organism>
<dbReference type="PANTHER" id="PTHR40457">
    <property type="entry name" value="PHOSPHOLIPASE A1"/>
    <property type="match status" value="1"/>
</dbReference>
<evidence type="ECO:0000256" key="4">
    <source>
        <dbReference type="ARBA" id="ARBA00010525"/>
    </source>
</evidence>
<dbReference type="EC" id="3.1.1.4" evidence="7"/>
<evidence type="ECO:0000256" key="2">
    <source>
        <dbReference type="ARBA" id="ARBA00001604"/>
    </source>
</evidence>
<evidence type="ECO:0000256" key="7">
    <source>
        <dbReference type="ARBA" id="ARBA00013278"/>
    </source>
</evidence>
<comment type="cofactor">
    <cofactor evidence="20">
        <name>Ca(2+)</name>
        <dbReference type="ChEBI" id="CHEBI:29108"/>
    </cofactor>
    <text evidence="20">Binds 1 Ca(2+) ion per monomer.</text>
</comment>
<dbReference type="PRINTS" id="PR01486">
    <property type="entry name" value="PHPHLIPASEA1"/>
</dbReference>
<keyword evidence="12" id="KW-0378">Hydrolase</keyword>
<dbReference type="EMBL" id="CP024696">
    <property type="protein sequence ID" value="ATV51885.1"/>
    <property type="molecule type" value="Genomic_DNA"/>
</dbReference>
<proteinExistence type="inferred from homology"/>
<dbReference type="GO" id="GO:0009279">
    <property type="term" value="C:cell outer membrane"/>
    <property type="evidence" value="ECO:0007669"/>
    <property type="project" value="UniProtKB-SubCell"/>
</dbReference>
<evidence type="ECO:0000256" key="20">
    <source>
        <dbReference type="PIRSR" id="PIRSR603187-2"/>
    </source>
</evidence>
<keyword evidence="16" id="KW-0472">Membrane</keyword>
<evidence type="ECO:0000256" key="16">
    <source>
        <dbReference type="ARBA" id="ARBA00023136"/>
    </source>
</evidence>
<keyword evidence="8" id="KW-1134">Transmembrane beta strand</keyword>
<evidence type="ECO:0000313" key="23">
    <source>
        <dbReference type="Proteomes" id="UP000229323"/>
    </source>
</evidence>
<dbReference type="Gene3D" id="2.40.230.10">
    <property type="entry name" value="Phospholipase A1"/>
    <property type="match status" value="1"/>
</dbReference>
<evidence type="ECO:0000256" key="8">
    <source>
        <dbReference type="ARBA" id="ARBA00022452"/>
    </source>
</evidence>
<evidence type="ECO:0000256" key="1">
    <source>
        <dbReference type="ARBA" id="ARBA00000111"/>
    </source>
</evidence>
<comment type="subcellular location">
    <subcellularLocation>
        <location evidence="3">Cell outer membrane</location>
        <topology evidence="3">Multi-pass membrane protein</topology>
    </subcellularLocation>
</comment>
<evidence type="ECO:0000313" key="22">
    <source>
        <dbReference type="EMBL" id="ATV51885.1"/>
    </source>
</evidence>
<keyword evidence="13 20" id="KW-0106">Calcium</keyword>
<sequence>MKRMLILFGFAVSLYVNAQDADSVRKEIDRLPSFGIYKDNYFTLGTSVGTKITQENSDVKFQISIRQRLTNSVLPFHSYLFLFYTQKTFWNVFENSFPMHDVNFNPGIGWAKMIIRDARVVGNAMLLLEHESNGKDGESSRSWNKLGLTVSYLVSPTVMIHGKAFIPLIDGQQNSDILDYCGFVQLGIQKKPANKHWIFNLILNKRKGFNLNFNTTIEFGLHLARNANQYLFLQYYNGYGENLLDYNQFHSRLRLGLLICPRLFSNF</sequence>
<comment type="subunit">
    <text evidence="5">Homodimer; dimerization is reversible, and the dimeric form is the active one.</text>
</comment>
<keyword evidence="9" id="KW-0812">Transmembrane</keyword>
<dbReference type="EC" id="3.1.1.32" evidence="6"/>
<reference evidence="22 23" key="1">
    <citation type="submission" date="2017-11" db="EMBL/GenBank/DDBJ databases">
        <title>Genome sequencing of Prevotella intermedia KCOM 2033.</title>
        <authorList>
            <person name="Kook J.-K."/>
            <person name="Park S.-N."/>
            <person name="Lim Y.K."/>
        </authorList>
    </citation>
    <scope>NUCLEOTIDE SEQUENCE [LARGE SCALE GENOMIC DNA]</scope>
    <source>
        <strain evidence="22 23">KCOM 2033</strain>
    </source>
</reference>
<evidence type="ECO:0000256" key="6">
    <source>
        <dbReference type="ARBA" id="ARBA00013179"/>
    </source>
</evidence>
<evidence type="ECO:0000256" key="5">
    <source>
        <dbReference type="ARBA" id="ARBA00011702"/>
    </source>
</evidence>
<evidence type="ECO:0000256" key="12">
    <source>
        <dbReference type="ARBA" id="ARBA00022801"/>
    </source>
</evidence>
<gene>
    <name evidence="22" type="ORF">CTM50_01635</name>
</gene>
<feature type="chain" id="PRO_5013682789" description="Phosphatidylcholine 1-acylhydrolase" evidence="21">
    <location>
        <begin position="19"/>
        <end position="267"/>
    </location>
</feature>